<gene>
    <name evidence="6" type="ORF">ABS766_00345</name>
</gene>
<evidence type="ECO:0000313" key="6">
    <source>
        <dbReference type="EMBL" id="MFL9842853.1"/>
    </source>
</evidence>
<feature type="transmembrane region" description="Helical" evidence="5">
    <location>
        <begin position="6"/>
        <end position="26"/>
    </location>
</feature>
<keyword evidence="4 5" id="KW-0472">Membrane</keyword>
<comment type="subcellular location">
    <subcellularLocation>
        <location evidence="1">Membrane</location>
        <topology evidence="1">Multi-pass membrane protein</topology>
    </subcellularLocation>
</comment>
<dbReference type="EMBL" id="JBELPZ010000001">
    <property type="protein sequence ID" value="MFL9842853.1"/>
    <property type="molecule type" value="Genomic_DNA"/>
</dbReference>
<dbReference type="InterPro" id="IPR006603">
    <property type="entry name" value="PQ-loop_rpt"/>
</dbReference>
<keyword evidence="2 5" id="KW-0812">Transmembrane</keyword>
<dbReference type="RefSeq" id="WP_408083080.1">
    <property type="nucleotide sequence ID" value="NZ_JBELPZ010000001.1"/>
</dbReference>
<accession>A0ABW8YUT3</accession>
<dbReference type="Gene3D" id="1.20.1280.290">
    <property type="match status" value="1"/>
</dbReference>
<feature type="transmembrane region" description="Helical" evidence="5">
    <location>
        <begin position="61"/>
        <end position="85"/>
    </location>
</feature>
<dbReference type="Proteomes" id="UP001629156">
    <property type="component" value="Unassembled WGS sequence"/>
</dbReference>
<feature type="transmembrane region" description="Helical" evidence="5">
    <location>
        <begin position="38"/>
        <end position="55"/>
    </location>
</feature>
<dbReference type="Pfam" id="PF04193">
    <property type="entry name" value="PQ-loop"/>
    <property type="match status" value="1"/>
</dbReference>
<dbReference type="InterPro" id="IPR047662">
    <property type="entry name" value="SemiSWEET"/>
</dbReference>
<proteinExistence type="predicted"/>
<sequence>MDYIEILGLVAAFFTTAANIPQTIKVLKTRSTKSLSSVTYSMLFTGMLLWVFYGIERDDVPIILANGIAAALCGIILVVKLLALLKGKRGE</sequence>
<reference evidence="6 7" key="1">
    <citation type="submission" date="2024-06" db="EMBL/GenBank/DDBJ databases">
        <authorList>
            <person name="Kaempfer P."/>
            <person name="Viver T."/>
        </authorList>
    </citation>
    <scope>NUCLEOTIDE SEQUENCE [LARGE SCALE GENOMIC DNA]</scope>
    <source>
        <strain evidence="6 7">ST-119</strain>
    </source>
</reference>
<dbReference type="NCBIfam" id="NF037968">
    <property type="entry name" value="SemiSWEET_2"/>
    <property type="match status" value="1"/>
</dbReference>
<protein>
    <submittedName>
        <fullName evidence="6">SemiSWEET transporter</fullName>
    </submittedName>
</protein>
<keyword evidence="3 5" id="KW-1133">Transmembrane helix</keyword>
<evidence type="ECO:0000256" key="1">
    <source>
        <dbReference type="ARBA" id="ARBA00004141"/>
    </source>
</evidence>
<comment type="caution">
    <text evidence="6">The sequence shown here is derived from an EMBL/GenBank/DDBJ whole genome shotgun (WGS) entry which is preliminary data.</text>
</comment>
<evidence type="ECO:0000256" key="3">
    <source>
        <dbReference type="ARBA" id="ARBA00022989"/>
    </source>
</evidence>
<keyword evidence="7" id="KW-1185">Reference proteome</keyword>
<organism evidence="6 7">
    <name type="scientific">Flavobacterium rhizosphaerae</name>
    <dbReference type="NCBI Taxonomy" id="3163298"/>
    <lineage>
        <taxon>Bacteria</taxon>
        <taxon>Pseudomonadati</taxon>
        <taxon>Bacteroidota</taxon>
        <taxon>Flavobacteriia</taxon>
        <taxon>Flavobacteriales</taxon>
        <taxon>Flavobacteriaceae</taxon>
        <taxon>Flavobacterium</taxon>
    </lineage>
</organism>
<evidence type="ECO:0000256" key="4">
    <source>
        <dbReference type="ARBA" id="ARBA00023136"/>
    </source>
</evidence>
<evidence type="ECO:0000313" key="7">
    <source>
        <dbReference type="Proteomes" id="UP001629156"/>
    </source>
</evidence>
<name>A0ABW8YUT3_9FLAO</name>
<evidence type="ECO:0000256" key="5">
    <source>
        <dbReference type="SAM" id="Phobius"/>
    </source>
</evidence>
<evidence type="ECO:0000256" key="2">
    <source>
        <dbReference type="ARBA" id="ARBA00022692"/>
    </source>
</evidence>